<name>A0A5N5LEJ8_9ROSI</name>
<feature type="compositionally biased region" description="Basic and acidic residues" evidence="1">
    <location>
        <begin position="209"/>
        <end position="226"/>
    </location>
</feature>
<feature type="compositionally biased region" description="Basic and acidic residues" evidence="1">
    <location>
        <begin position="173"/>
        <end position="185"/>
    </location>
</feature>
<dbReference type="PANTHER" id="PTHR34684:SF1">
    <property type="entry name" value="OS08G0192200 PROTEIN"/>
    <property type="match status" value="1"/>
</dbReference>
<reference evidence="3" key="1">
    <citation type="journal article" date="2019" name="Gigascience">
        <title>De novo genome assembly of the endangered Acer yangbiense, a plant species with extremely small populations endemic to Yunnan Province, China.</title>
        <authorList>
            <person name="Yang J."/>
            <person name="Wariss H.M."/>
            <person name="Tao L."/>
            <person name="Zhang R."/>
            <person name="Yun Q."/>
            <person name="Hollingsworth P."/>
            <person name="Dao Z."/>
            <person name="Luo G."/>
            <person name="Guo H."/>
            <person name="Ma Y."/>
            <person name="Sun W."/>
        </authorList>
    </citation>
    <scope>NUCLEOTIDE SEQUENCE [LARGE SCALE GENOMIC DNA]</scope>
    <source>
        <strain evidence="3">cv. br00</strain>
    </source>
</reference>
<protein>
    <submittedName>
        <fullName evidence="2">Uncharacterized protein</fullName>
    </submittedName>
</protein>
<dbReference type="AlphaFoldDB" id="A0A5N5LEJ8"/>
<evidence type="ECO:0000256" key="1">
    <source>
        <dbReference type="SAM" id="MobiDB-lite"/>
    </source>
</evidence>
<comment type="caution">
    <text evidence="2">The sequence shown here is derived from an EMBL/GenBank/DDBJ whole genome shotgun (WGS) entry which is preliminary data.</text>
</comment>
<dbReference type="EMBL" id="VDCV01000009">
    <property type="protein sequence ID" value="KAB5541204.1"/>
    <property type="molecule type" value="Genomic_DNA"/>
</dbReference>
<feature type="region of interest" description="Disordered" evidence="1">
    <location>
        <begin position="152"/>
        <end position="253"/>
    </location>
</feature>
<feature type="compositionally biased region" description="Polar residues" evidence="1">
    <location>
        <begin position="112"/>
        <end position="130"/>
    </location>
</feature>
<evidence type="ECO:0000313" key="3">
    <source>
        <dbReference type="Proteomes" id="UP000326939"/>
    </source>
</evidence>
<dbReference type="Proteomes" id="UP000326939">
    <property type="component" value="Chromosome 9"/>
</dbReference>
<sequence length="253" mass="29463">MDLETENRIAAILMKEAAELRQRAEREGVHVYLERPKVRARPNSRFLTATVLGVQQTNRAVELNEMWRVREKELELDDRLRGRSRHDGNSSKNHRDVGIDFRSTSRRHSLNENDTTMPSLSSKIVGSSYSRENEGLRDEEVDEFLHSRVKRGRGAVGSRMDDTGPYLAPCPDSEEKLSRNSDAKRQRVVFGPEKPSRLQSCESSEEELDKDRLKKEMKVCSKSLDKKHSRKHRSKERSRDKKRKRKGEKRSRH</sequence>
<accession>A0A5N5LEJ8</accession>
<proteinExistence type="predicted"/>
<organism evidence="2 3">
    <name type="scientific">Salix brachista</name>
    <dbReference type="NCBI Taxonomy" id="2182728"/>
    <lineage>
        <taxon>Eukaryota</taxon>
        <taxon>Viridiplantae</taxon>
        <taxon>Streptophyta</taxon>
        <taxon>Embryophyta</taxon>
        <taxon>Tracheophyta</taxon>
        <taxon>Spermatophyta</taxon>
        <taxon>Magnoliopsida</taxon>
        <taxon>eudicotyledons</taxon>
        <taxon>Gunneridae</taxon>
        <taxon>Pentapetalae</taxon>
        <taxon>rosids</taxon>
        <taxon>fabids</taxon>
        <taxon>Malpighiales</taxon>
        <taxon>Salicaceae</taxon>
        <taxon>Saliceae</taxon>
        <taxon>Salix</taxon>
    </lineage>
</organism>
<feature type="region of interest" description="Disordered" evidence="1">
    <location>
        <begin position="81"/>
        <end position="137"/>
    </location>
</feature>
<feature type="compositionally biased region" description="Basic residues" evidence="1">
    <location>
        <begin position="227"/>
        <end position="253"/>
    </location>
</feature>
<feature type="compositionally biased region" description="Basic and acidic residues" evidence="1">
    <location>
        <begin position="81"/>
        <end position="99"/>
    </location>
</feature>
<keyword evidence="3" id="KW-1185">Reference proteome</keyword>
<evidence type="ECO:0000313" key="2">
    <source>
        <dbReference type="EMBL" id="KAB5541204.1"/>
    </source>
</evidence>
<dbReference type="PANTHER" id="PTHR34684">
    <property type="entry name" value="OS08G0192200 PROTEIN"/>
    <property type="match status" value="1"/>
</dbReference>
<gene>
    <name evidence="2" type="ORF">DKX38_014178</name>
</gene>